<dbReference type="EMBL" id="CP065856">
    <property type="protein sequence ID" value="QPV62200.1"/>
    <property type="molecule type" value="Genomic_DNA"/>
</dbReference>
<evidence type="ECO:0000313" key="4">
    <source>
        <dbReference type="Proteomes" id="UP000595001"/>
    </source>
</evidence>
<keyword evidence="1" id="KW-1133">Transmembrane helix</keyword>
<dbReference type="RefSeq" id="WP_198061015.1">
    <property type="nucleotide sequence ID" value="NZ_CP065856.1"/>
</dbReference>
<dbReference type="Pfam" id="PF07705">
    <property type="entry name" value="CARDB"/>
    <property type="match status" value="1"/>
</dbReference>
<dbReference type="Gene3D" id="2.60.40.10">
    <property type="entry name" value="Immunoglobulins"/>
    <property type="match status" value="1"/>
</dbReference>
<keyword evidence="1" id="KW-0812">Transmembrane</keyword>
<organism evidence="3 4">
    <name type="scientific">Halosimplex litoreum</name>
    <dbReference type="NCBI Taxonomy" id="1198301"/>
    <lineage>
        <taxon>Archaea</taxon>
        <taxon>Methanobacteriati</taxon>
        <taxon>Methanobacteriota</taxon>
        <taxon>Stenosarchaea group</taxon>
        <taxon>Halobacteria</taxon>
        <taxon>Halobacteriales</taxon>
        <taxon>Haloarculaceae</taxon>
        <taxon>Halosimplex</taxon>
    </lineage>
</organism>
<dbReference type="OrthoDB" id="341232at2157"/>
<keyword evidence="1" id="KW-0472">Membrane</keyword>
<feature type="domain" description="CARDB" evidence="2">
    <location>
        <begin position="49"/>
        <end position="125"/>
    </location>
</feature>
<proteinExistence type="predicted"/>
<accession>A0A7T3FWT3</accession>
<dbReference type="InterPro" id="IPR013783">
    <property type="entry name" value="Ig-like_fold"/>
</dbReference>
<evidence type="ECO:0000313" key="3">
    <source>
        <dbReference type="EMBL" id="QPV62200.1"/>
    </source>
</evidence>
<evidence type="ECO:0000256" key="1">
    <source>
        <dbReference type="SAM" id="Phobius"/>
    </source>
</evidence>
<evidence type="ECO:0000259" key="2">
    <source>
        <dbReference type="Pfam" id="PF07705"/>
    </source>
</evidence>
<dbReference type="AlphaFoldDB" id="A0A7T3FWT3"/>
<reference evidence="3 4" key="1">
    <citation type="submission" date="2020-12" db="EMBL/GenBank/DDBJ databases">
        <title>Halosimplex halophilum sp. nov. and Halosimplex salinum sp. nov., two new members of the genus Halosimplex.</title>
        <authorList>
            <person name="Cui H.L."/>
        </authorList>
    </citation>
    <scope>NUCLEOTIDE SEQUENCE [LARGE SCALE GENOMIC DNA]</scope>
    <source>
        <strain evidence="3 4">YGH94</strain>
    </source>
</reference>
<gene>
    <name evidence="3" type="ORF">I7X12_15850</name>
</gene>
<sequence>MPSRNGPETALVVAVAVLALLAVAPVGPAAAQEECRAVEGRQVCVQDVSLSSSVLVDGEQGEITATIENVGNETASPSVMLSVAQSANETGIYQIGQPALEPGESTTLSQPLNATTNGTHAFQIQLLDPGTRVRFDTSEPVTLDVVDEAPPGLGGPIDRVELAIGGLAVALVGFAAVGYRVVGEYRE</sequence>
<dbReference type="GeneID" id="60589997"/>
<protein>
    <recommendedName>
        <fullName evidence="2">CARDB domain-containing protein</fullName>
    </recommendedName>
</protein>
<dbReference type="InterPro" id="IPR011635">
    <property type="entry name" value="CARDB"/>
</dbReference>
<dbReference type="KEGG" id="hlt:I7X12_15850"/>
<name>A0A7T3FWT3_9EURY</name>
<dbReference type="Proteomes" id="UP000595001">
    <property type="component" value="Chromosome"/>
</dbReference>
<feature type="transmembrane region" description="Helical" evidence="1">
    <location>
        <begin position="162"/>
        <end position="182"/>
    </location>
</feature>
<keyword evidence="4" id="KW-1185">Reference proteome</keyword>